<protein>
    <submittedName>
        <fullName evidence="1">10974_t:CDS:1</fullName>
    </submittedName>
</protein>
<evidence type="ECO:0000313" key="2">
    <source>
        <dbReference type="Proteomes" id="UP000789396"/>
    </source>
</evidence>
<dbReference type="AlphaFoldDB" id="A0A9N9IR41"/>
<dbReference type="Proteomes" id="UP000789396">
    <property type="component" value="Unassembled WGS sequence"/>
</dbReference>
<reference evidence="1" key="1">
    <citation type="submission" date="2021-06" db="EMBL/GenBank/DDBJ databases">
        <authorList>
            <person name="Kallberg Y."/>
            <person name="Tangrot J."/>
            <person name="Rosling A."/>
        </authorList>
    </citation>
    <scope>NUCLEOTIDE SEQUENCE</scope>
    <source>
        <strain evidence="1">IN212</strain>
    </source>
</reference>
<evidence type="ECO:0000313" key="1">
    <source>
        <dbReference type="EMBL" id="CAG8746250.1"/>
    </source>
</evidence>
<keyword evidence="2" id="KW-1185">Reference proteome</keyword>
<dbReference type="EMBL" id="CAJVPZ010034216">
    <property type="protein sequence ID" value="CAG8746250.1"/>
    <property type="molecule type" value="Genomic_DNA"/>
</dbReference>
<feature type="non-terminal residue" evidence="1">
    <location>
        <position position="127"/>
    </location>
</feature>
<dbReference type="OrthoDB" id="2462226at2759"/>
<comment type="caution">
    <text evidence="1">The sequence shown here is derived from an EMBL/GenBank/DDBJ whole genome shotgun (WGS) entry which is preliminary data.</text>
</comment>
<accession>A0A9N9IR41</accession>
<sequence>SEIRVCAKIVNETNSMKPEKVIWDDVKNEYNESNDKCKYIKDFHKKWFSEKAGTLTKKDKNLTKDEIKIKRFQYLLLGDYIINHDLKNKGYLKYRLKNYRRLATLHDLIGNKILELPMSTTFFTKHS</sequence>
<gene>
    <name evidence="1" type="ORF">RFULGI_LOCUS13256</name>
</gene>
<feature type="non-terminal residue" evidence="1">
    <location>
        <position position="1"/>
    </location>
</feature>
<name>A0A9N9IR41_9GLOM</name>
<proteinExistence type="predicted"/>
<organism evidence="1 2">
    <name type="scientific">Racocetra fulgida</name>
    <dbReference type="NCBI Taxonomy" id="60492"/>
    <lineage>
        <taxon>Eukaryota</taxon>
        <taxon>Fungi</taxon>
        <taxon>Fungi incertae sedis</taxon>
        <taxon>Mucoromycota</taxon>
        <taxon>Glomeromycotina</taxon>
        <taxon>Glomeromycetes</taxon>
        <taxon>Diversisporales</taxon>
        <taxon>Gigasporaceae</taxon>
        <taxon>Racocetra</taxon>
    </lineage>
</organism>